<evidence type="ECO:0000313" key="3">
    <source>
        <dbReference type="Proteomes" id="UP000274822"/>
    </source>
</evidence>
<dbReference type="Proteomes" id="UP000274822">
    <property type="component" value="Unassembled WGS sequence"/>
</dbReference>
<organism evidence="2 3">
    <name type="scientific">Jimgerdemannia flammicorona</name>
    <dbReference type="NCBI Taxonomy" id="994334"/>
    <lineage>
        <taxon>Eukaryota</taxon>
        <taxon>Fungi</taxon>
        <taxon>Fungi incertae sedis</taxon>
        <taxon>Mucoromycota</taxon>
        <taxon>Mucoromycotina</taxon>
        <taxon>Endogonomycetes</taxon>
        <taxon>Endogonales</taxon>
        <taxon>Endogonaceae</taxon>
        <taxon>Jimgerdemannia</taxon>
    </lineage>
</organism>
<keyword evidence="3" id="KW-1185">Reference proteome</keyword>
<feature type="compositionally biased region" description="Low complexity" evidence="1">
    <location>
        <begin position="23"/>
        <end position="35"/>
    </location>
</feature>
<name>A0A433QPV8_9FUNG</name>
<reference evidence="2 3" key="1">
    <citation type="journal article" date="2018" name="New Phytol.">
        <title>Phylogenomics of Endogonaceae and evolution of mycorrhizas within Mucoromycota.</title>
        <authorList>
            <person name="Chang Y."/>
            <person name="Desiro A."/>
            <person name="Na H."/>
            <person name="Sandor L."/>
            <person name="Lipzen A."/>
            <person name="Clum A."/>
            <person name="Barry K."/>
            <person name="Grigoriev I.V."/>
            <person name="Martin F.M."/>
            <person name="Stajich J.E."/>
            <person name="Smith M.E."/>
            <person name="Bonito G."/>
            <person name="Spatafora J.W."/>
        </authorList>
    </citation>
    <scope>NUCLEOTIDE SEQUENCE [LARGE SCALE GENOMIC DNA]</scope>
    <source>
        <strain evidence="2 3">AD002</strain>
    </source>
</reference>
<proteinExistence type="predicted"/>
<comment type="caution">
    <text evidence="2">The sequence shown here is derived from an EMBL/GenBank/DDBJ whole genome shotgun (WGS) entry which is preliminary data.</text>
</comment>
<accession>A0A433QPV8</accession>
<sequence length="59" mass="6359">MGATTSKQVVRKFPQTAKPEILASKPSASPSSVAPLEQHASGNYMEFRWVSGDEEAADH</sequence>
<gene>
    <name evidence="2" type="ORF">BC938DRAFT_477040</name>
</gene>
<evidence type="ECO:0000313" key="2">
    <source>
        <dbReference type="EMBL" id="RUS31798.1"/>
    </source>
</evidence>
<dbReference type="AlphaFoldDB" id="A0A433QPV8"/>
<feature type="region of interest" description="Disordered" evidence="1">
    <location>
        <begin position="1"/>
        <end position="37"/>
    </location>
</feature>
<protein>
    <submittedName>
        <fullName evidence="2">Uncharacterized protein</fullName>
    </submittedName>
</protein>
<dbReference type="EMBL" id="RBNJ01002586">
    <property type="protein sequence ID" value="RUS31798.1"/>
    <property type="molecule type" value="Genomic_DNA"/>
</dbReference>
<evidence type="ECO:0000256" key="1">
    <source>
        <dbReference type="SAM" id="MobiDB-lite"/>
    </source>
</evidence>